<dbReference type="Gene3D" id="4.10.280.10">
    <property type="entry name" value="Helix-loop-helix DNA-binding domain"/>
    <property type="match status" value="1"/>
</dbReference>
<proteinExistence type="predicted"/>
<dbReference type="GO" id="GO:0003700">
    <property type="term" value="F:DNA-binding transcription factor activity"/>
    <property type="evidence" value="ECO:0007669"/>
    <property type="project" value="TreeGrafter"/>
</dbReference>
<dbReference type="SUPFAM" id="SSF47459">
    <property type="entry name" value="HLH, helix-loop-helix DNA-binding domain"/>
    <property type="match status" value="1"/>
</dbReference>
<gene>
    <name evidence="9" type="ORF">FA15DRAFT_760648</name>
</gene>
<evidence type="ECO:0000259" key="8">
    <source>
        <dbReference type="PROSITE" id="PS50888"/>
    </source>
</evidence>
<evidence type="ECO:0000256" key="2">
    <source>
        <dbReference type="ARBA" id="ARBA00023125"/>
    </source>
</evidence>
<dbReference type="SMART" id="SM00353">
    <property type="entry name" value="HLH"/>
    <property type="match status" value="1"/>
</dbReference>
<keyword evidence="1" id="KW-0805">Transcription regulation</keyword>
<name>A0A5C3KF41_COPMA</name>
<dbReference type="GO" id="GO:0090575">
    <property type="term" value="C:RNA polymerase II transcription regulator complex"/>
    <property type="evidence" value="ECO:0007669"/>
    <property type="project" value="TreeGrafter"/>
</dbReference>
<feature type="region of interest" description="Disordered" evidence="7">
    <location>
        <begin position="188"/>
        <end position="234"/>
    </location>
</feature>
<keyword evidence="6" id="KW-0175">Coiled coil</keyword>
<sequence length="497" mass="52391">MAMALASPAASPSPADSQPDNAAANSAANPPNDSTTTETTTASTAAPAAPVKRKPSRRANTAERRATHNAVERQRRETLNGRFLACHFPDLAALLPNLSQIRRPSKSSIVNSSIAYIHASRRHRQLASRELRLLKAEADALRRELNEWRDRAGLPRVEESVRSEAFAIVVSGEMDVLVAEMGAEMAAQGHGPLSGSGLMDEDEDDDWGSAAPSGPAPPFSNNSQHFDDQVFAPQPPVHHQMNVPVNMGSHHIQMHSMPPQMHPHHQQTLHGGAQFGYQQQQQHHFGGMDDERFLKNANANPFAHNVPRGQYDQQQGNGAGALFTPPATRDGLPPASSNGGASPAHSSRSVHSVRSGQATSPSSSNGNGTTPPPMSAVSQQQQQRFPGRSGSGSPVNFASPNYELSSQPERRGSYPPVASGGRPAPVRSNTAGSPNPGANGMVPVGVDLGMGGMMGYNEMGGYSMGGGGGMHGHHPHHPHHGMVTAAGGGGGLYSMML</sequence>
<evidence type="ECO:0000256" key="5">
    <source>
        <dbReference type="ARBA" id="ARBA00023242"/>
    </source>
</evidence>
<feature type="compositionally biased region" description="Polar residues" evidence="7">
    <location>
        <begin position="391"/>
        <end position="407"/>
    </location>
</feature>
<evidence type="ECO:0000313" key="9">
    <source>
        <dbReference type="EMBL" id="TFK18345.1"/>
    </source>
</evidence>
<dbReference type="InterPro" id="IPR011598">
    <property type="entry name" value="bHLH_dom"/>
</dbReference>
<feature type="coiled-coil region" evidence="6">
    <location>
        <begin position="124"/>
        <end position="151"/>
    </location>
</feature>
<evidence type="ECO:0000256" key="3">
    <source>
        <dbReference type="ARBA" id="ARBA00023159"/>
    </source>
</evidence>
<organism evidence="9 10">
    <name type="scientific">Coprinopsis marcescibilis</name>
    <name type="common">Agaric fungus</name>
    <name type="synonym">Psathyrella marcescibilis</name>
    <dbReference type="NCBI Taxonomy" id="230819"/>
    <lineage>
        <taxon>Eukaryota</taxon>
        <taxon>Fungi</taxon>
        <taxon>Dikarya</taxon>
        <taxon>Basidiomycota</taxon>
        <taxon>Agaricomycotina</taxon>
        <taxon>Agaricomycetes</taxon>
        <taxon>Agaricomycetidae</taxon>
        <taxon>Agaricales</taxon>
        <taxon>Agaricineae</taxon>
        <taxon>Psathyrellaceae</taxon>
        <taxon>Coprinopsis</taxon>
    </lineage>
</organism>
<keyword evidence="2" id="KW-0238">DNA-binding</keyword>
<dbReference type="Proteomes" id="UP000307440">
    <property type="component" value="Unassembled WGS sequence"/>
</dbReference>
<keyword evidence="10" id="KW-1185">Reference proteome</keyword>
<evidence type="ECO:0000313" key="10">
    <source>
        <dbReference type="Proteomes" id="UP000307440"/>
    </source>
</evidence>
<feature type="compositionally biased region" description="Low complexity" evidence="7">
    <location>
        <begin position="345"/>
        <end position="369"/>
    </location>
</feature>
<dbReference type="STRING" id="230819.A0A5C3KF41"/>
<feature type="domain" description="BHLH" evidence="8">
    <location>
        <begin position="63"/>
        <end position="120"/>
    </location>
</feature>
<evidence type="ECO:0000256" key="1">
    <source>
        <dbReference type="ARBA" id="ARBA00023015"/>
    </source>
</evidence>
<feature type="compositionally biased region" description="Low complexity" evidence="7">
    <location>
        <begin position="1"/>
        <end position="50"/>
    </location>
</feature>
<feature type="region of interest" description="Disordered" evidence="7">
    <location>
        <begin position="1"/>
        <end position="75"/>
    </location>
</feature>
<keyword evidence="5" id="KW-0539">Nucleus</keyword>
<reference evidence="9 10" key="1">
    <citation type="journal article" date="2019" name="Nat. Ecol. Evol.">
        <title>Megaphylogeny resolves global patterns of mushroom evolution.</title>
        <authorList>
            <person name="Varga T."/>
            <person name="Krizsan K."/>
            <person name="Foldi C."/>
            <person name="Dima B."/>
            <person name="Sanchez-Garcia M."/>
            <person name="Sanchez-Ramirez S."/>
            <person name="Szollosi G.J."/>
            <person name="Szarkandi J.G."/>
            <person name="Papp V."/>
            <person name="Albert L."/>
            <person name="Andreopoulos W."/>
            <person name="Angelini C."/>
            <person name="Antonin V."/>
            <person name="Barry K.W."/>
            <person name="Bougher N.L."/>
            <person name="Buchanan P."/>
            <person name="Buyck B."/>
            <person name="Bense V."/>
            <person name="Catcheside P."/>
            <person name="Chovatia M."/>
            <person name="Cooper J."/>
            <person name="Damon W."/>
            <person name="Desjardin D."/>
            <person name="Finy P."/>
            <person name="Geml J."/>
            <person name="Haridas S."/>
            <person name="Hughes K."/>
            <person name="Justo A."/>
            <person name="Karasinski D."/>
            <person name="Kautmanova I."/>
            <person name="Kiss B."/>
            <person name="Kocsube S."/>
            <person name="Kotiranta H."/>
            <person name="LaButti K.M."/>
            <person name="Lechner B.E."/>
            <person name="Liimatainen K."/>
            <person name="Lipzen A."/>
            <person name="Lukacs Z."/>
            <person name="Mihaltcheva S."/>
            <person name="Morgado L.N."/>
            <person name="Niskanen T."/>
            <person name="Noordeloos M.E."/>
            <person name="Ohm R.A."/>
            <person name="Ortiz-Santana B."/>
            <person name="Ovrebo C."/>
            <person name="Racz N."/>
            <person name="Riley R."/>
            <person name="Savchenko A."/>
            <person name="Shiryaev A."/>
            <person name="Soop K."/>
            <person name="Spirin V."/>
            <person name="Szebenyi C."/>
            <person name="Tomsovsky M."/>
            <person name="Tulloss R.E."/>
            <person name="Uehling J."/>
            <person name="Grigoriev I.V."/>
            <person name="Vagvolgyi C."/>
            <person name="Papp T."/>
            <person name="Martin F.M."/>
            <person name="Miettinen O."/>
            <person name="Hibbett D.S."/>
            <person name="Nagy L.G."/>
        </authorList>
    </citation>
    <scope>NUCLEOTIDE SEQUENCE [LARGE SCALE GENOMIC DNA]</scope>
    <source>
        <strain evidence="9 10">CBS 121175</strain>
    </source>
</reference>
<evidence type="ECO:0000256" key="7">
    <source>
        <dbReference type="SAM" id="MobiDB-lite"/>
    </source>
</evidence>
<dbReference type="PROSITE" id="PS50888">
    <property type="entry name" value="BHLH"/>
    <property type="match status" value="1"/>
</dbReference>
<feature type="compositionally biased region" description="Low complexity" evidence="7">
    <location>
        <begin position="208"/>
        <end position="223"/>
    </location>
</feature>
<dbReference type="OrthoDB" id="8964853at2759"/>
<accession>A0A5C3KF41</accession>
<dbReference type="PANTHER" id="PTHR10328">
    <property type="entry name" value="PROTEIN MAX MYC-ASSOCIATED FACTOR X"/>
    <property type="match status" value="1"/>
</dbReference>
<dbReference type="EMBL" id="ML210409">
    <property type="protein sequence ID" value="TFK18345.1"/>
    <property type="molecule type" value="Genomic_DNA"/>
</dbReference>
<dbReference type="GO" id="GO:0046983">
    <property type="term" value="F:protein dimerization activity"/>
    <property type="evidence" value="ECO:0007669"/>
    <property type="project" value="InterPro"/>
</dbReference>
<evidence type="ECO:0000256" key="6">
    <source>
        <dbReference type="SAM" id="Coils"/>
    </source>
</evidence>
<feature type="compositionally biased region" description="Basic and acidic residues" evidence="7">
    <location>
        <begin position="60"/>
        <end position="75"/>
    </location>
</feature>
<feature type="region of interest" description="Disordered" evidence="7">
    <location>
        <begin position="300"/>
        <end position="440"/>
    </location>
</feature>
<dbReference type="InterPro" id="IPR036638">
    <property type="entry name" value="HLH_DNA-bd_sf"/>
</dbReference>
<dbReference type="PANTHER" id="PTHR10328:SF3">
    <property type="entry name" value="PROTEIN MAX"/>
    <property type="match status" value="1"/>
</dbReference>
<dbReference type="GO" id="GO:0045944">
    <property type="term" value="P:positive regulation of transcription by RNA polymerase II"/>
    <property type="evidence" value="ECO:0007669"/>
    <property type="project" value="TreeGrafter"/>
</dbReference>
<dbReference type="Pfam" id="PF00010">
    <property type="entry name" value="HLH"/>
    <property type="match status" value="1"/>
</dbReference>
<protein>
    <recommendedName>
        <fullName evidence="8">BHLH domain-containing protein</fullName>
    </recommendedName>
</protein>
<dbReference type="AlphaFoldDB" id="A0A5C3KF41"/>
<keyword evidence="4" id="KW-0804">Transcription</keyword>
<keyword evidence="3" id="KW-0010">Activator</keyword>
<dbReference type="GO" id="GO:0003677">
    <property type="term" value="F:DNA binding"/>
    <property type="evidence" value="ECO:0007669"/>
    <property type="project" value="UniProtKB-KW"/>
</dbReference>
<evidence type="ECO:0000256" key="4">
    <source>
        <dbReference type="ARBA" id="ARBA00023163"/>
    </source>
</evidence>